<evidence type="ECO:0000259" key="1">
    <source>
        <dbReference type="Pfam" id="PF06985"/>
    </source>
</evidence>
<dbReference type="Proteomes" id="UP000546213">
    <property type="component" value="Unassembled WGS sequence"/>
</dbReference>
<comment type="caution">
    <text evidence="2">The sequence shown here is derived from an EMBL/GenBank/DDBJ whole genome shotgun (WGS) entry which is preliminary data.</text>
</comment>
<name>A0A8H5NQF9_9HYPO</name>
<evidence type="ECO:0000313" key="2">
    <source>
        <dbReference type="EMBL" id="KAF5573203.1"/>
    </source>
</evidence>
<dbReference type="InterPro" id="IPR010730">
    <property type="entry name" value="HET"/>
</dbReference>
<feature type="domain" description="Heterokaryon incompatibility" evidence="1">
    <location>
        <begin position="43"/>
        <end position="195"/>
    </location>
</feature>
<protein>
    <submittedName>
        <fullName evidence="2">Het-6OR heterokaryon incompatibility (Het-6OR allele)</fullName>
    </submittedName>
</protein>
<gene>
    <name evidence="2" type="ORF">FPCIR_14047</name>
</gene>
<dbReference type="AlphaFoldDB" id="A0A8H5NQF9"/>
<dbReference type="OrthoDB" id="2157530at2759"/>
<sequence length="658" mass="75198">MTFQYDKLPNNGFFRVFELHPGKDSDPLQGNLRTYLRKQAPKYEALSYVWGSSVQNQLMKLNDQTFMITDSLDVALRRLRLVGDSRCLWVDQICINQTSLDERSEQVSIMRDIYSGAALVNAWLGPADAEEASAVEMIISTLAKRRPHELRAQQYFPENEYLQELGLPTRDSTAWGALNSMLDAPYFSRVWILQELALAATYTLLWGDLIISKADFLSFKMATFRLRMHRQDPRAQDWIWVKEDSQNPCPEIEWTSASIAFTDDYRKVMLCLYELVSSTQGCHATDPRDKIFALLGLAGDRTYGIIPDYHKPESTVFAEFTLNVISETMSLDILNHTDIEDPNNKEQRPLWAPRWHTQKTLAYFDMSYHGFESSYNKNIRMKSSVNSQALKLRGLHIDNVRETHNWNDSIFQNLMAIGSLAIDQECLLKYQYGSDIITPIVLTMMSGREQSRVGETKLSRPTNDSYLNSFTAFAFQSLLGTFSDKNDKKENKRHREVMIQLIKMAVQTCLFVPQNESVFGKPEVWELINGRLAQLSPDDMETLLSHMDILKGVSSDVEDDSMAFWRDIVSCRGRKFFVTEKGYIGNGLSCVEPGDSVCILFGGDTPYIVRPNSPSSNEYLFLGNAYVHGIMDGEAITTWEGQKDSDDAKFQEQLFNLL</sequence>
<reference evidence="2 3" key="1">
    <citation type="submission" date="2020-05" db="EMBL/GenBank/DDBJ databases">
        <title>Identification and distribution of gene clusters putatively required for synthesis of sphingolipid metabolism inhibitors in phylogenetically diverse species of the filamentous fungus Fusarium.</title>
        <authorList>
            <person name="Kim H.-S."/>
            <person name="Busman M."/>
            <person name="Brown D.W."/>
            <person name="Divon H."/>
            <person name="Uhlig S."/>
            <person name="Proctor R.H."/>
        </authorList>
    </citation>
    <scope>NUCLEOTIDE SEQUENCE [LARGE SCALE GENOMIC DNA]</scope>
    <source>
        <strain evidence="2 3">NRRL 36939</strain>
    </source>
</reference>
<dbReference type="Pfam" id="PF26639">
    <property type="entry name" value="Het-6_barrel"/>
    <property type="match status" value="1"/>
</dbReference>
<dbReference type="InterPro" id="IPR052895">
    <property type="entry name" value="HetReg/Transcr_Mod"/>
</dbReference>
<dbReference type="PANTHER" id="PTHR24148:SF64">
    <property type="entry name" value="HETEROKARYON INCOMPATIBILITY DOMAIN-CONTAINING PROTEIN"/>
    <property type="match status" value="1"/>
</dbReference>
<dbReference type="PANTHER" id="PTHR24148">
    <property type="entry name" value="ANKYRIN REPEAT DOMAIN-CONTAINING PROTEIN 39 HOMOLOG-RELATED"/>
    <property type="match status" value="1"/>
</dbReference>
<dbReference type="Pfam" id="PF06985">
    <property type="entry name" value="HET"/>
    <property type="match status" value="1"/>
</dbReference>
<evidence type="ECO:0000313" key="3">
    <source>
        <dbReference type="Proteomes" id="UP000546213"/>
    </source>
</evidence>
<keyword evidence="3" id="KW-1185">Reference proteome</keyword>
<dbReference type="EMBL" id="JAAOAS010000641">
    <property type="protein sequence ID" value="KAF5573203.1"/>
    <property type="molecule type" value="Genomic_DNA"/>
</dbReference>
<organism evidence="2 3">
    <name type="scientific">Fusarium pseudocircinatum</name>
    <dbReference type="NCBI Taxonomy" id="56676"/>
    <lineage>
        <taxon>Eukaryota</taxon>
        <taxon>Fungi</taxon>
        <taxon>Dikarya</taxon>
        <taxon>Ascomycota</taxon>
        <taxon>Pezizomycotina</taxon>
        <taxon>Sordariomycetes</taxon>
        <taxon>Hypocreomycetidae</taxon>
        <taxon>Hypocreales</taxon>
        <taxon>Nectriaceae</taxon>
        <taxon>Fusarium</taxon>
        <taxon>Fusarium fujikuroi species complex</taxon>
    </lineage>
</organism>
<proteinExistence type="predicted"/>
<accession>A0A8H5NQF9</accession>